<evidence type="ECO:0000256" key="11">
    <source>
        <dbReference type="SAM" id="Phobius"/>
    </source>
</evidence>
<evidence type="ECO:0000256" key="10">
    <source>
        <dbReference type="ARBA" id="ARBA00023136"/>
    </source>
</evidence>
<keyword evidence="8" id="KW-0560">Oxidoreductase</keyword>
<dbReference type="GO" id="GO:0016020">
    <property type="term" value="C:membrane"/>
    <property type="evidence" value="ECO:0007669"/>
    <property type="project" value="UniProtKB-SubCell"/>
</dbReference>
<keyword evidence="15" id="KW-1185">Reference proteome</keyword>
<dbReference type="Pfam" id="PF02544">
    <property type="entry name" value="Steroid_dh"/>
    <property type="match status" value="1"/>
</dbReference>
<evidence type="ECO:0000256" key="9">
    <source>
        <dbReference type="ARBA" id="ARBA00023098"/>
    </source>
</evidence>
<dbReference type="Proteomes" id="UP000886523">
    <property type="component" value="Unassembled WGS sequence"/>
</dbReference>
<evidence type="ECO:0000313" key="14">
    <source>
        <dbReference type="EMBL" id="KAF9516901.1"/>
    </source>
</evidence>
<name>A0A9P6B5Y4_9AGAM</name>
<dbReference type="PANTHER" id="PTHR10556:SF28">
    <property type="entry name" value="VERY-LONG-CHAIN ENOYL-COA REDUCTASE"/>
    <property type="match status" value="1"/>
</dbReference>
<comment type="similarity">
    <text evidence="3">Belongs to the steroid 5-alpha reductase family.</text>
</comment>
<dbReference type="EMBL" id="MU128935">
    <property type="protein sequence ID" value="KAF9516901.1"/>
    <property type="molecule type" value="Genomic_DNA"/>
</dbReference>
<dbReference type="OrthoDB" id="540503at2759"/>
<gene>
    <name evidence="14" type="ORF">BS47DRAFT_1380695</name>
</gene>
<keyword evidence="10 11" id="KW-0472">Membrane</keyword>
<dbReference type="InterPro" id="IPR039357">
    <property type="entry name" value="SRD5A/TECR"/>
</dbReference>
<evidence type="ECO:0008006" key="16">
    <source>
        <dbReference type="Google" id="ProtNLM"/>
    </source>
</evidence>
<dbReference type="Gene3D" id="1.20.120.1630">
    <property type="match status" value="1"/>
</dbReference>
<feature type="domain" description="TECR-like N-terminal" evidence="13">
    <location>
        <begin position="24"/>
        <end position="76"/>
    </location>
</feature>
<evidence type="ECO:0000256" key="7">
    <source>
        <dbReference type="ARBA" id="ARBA00022989"/>
    </source>
</evidence>
<keyword evidence="4" id="KW-0444">Lipid biosynthesis</keyword>
<dbReference type="InterPro" id="IPR001104">
    <property type="entry name" value="3-oxo-5_a-steroid_4-DH_C"/>
</dbReference>
<evidence type="ECO:0000259" key="12">
    <source>
        <dbReference type="Pfam" id="PF02544"/>
    </source>
</evidence>
<dbReference type="Pfam" id="PF21696">
    <property type="entry name" value="TECR_N"/>
    <property type="match status" value="1"/>
</dbReference>
<keyword evidence="9" id="KW-0443">Lipid metabolism</keyword>
<dbReference type="InterPro" id="IPR049127">
    <property type="entry name" value="TECR-like_N"/>
</dbReference>
<dbReference type="GO" id="GO:0005783">
    <property type="term" value="C:endoplasmic reticulum"/>
    <property type="evidence" value="ECO:0007669"/>
    <property type="project" value="UniProtKB-SubCell"/>
</dbReference>
<evidence type="ECO:0000256" key="8">
    <source>
        <dbReference type="ARBA" id="ARBA00023002"/>
    </source>
</evidence>
<evidence type="ECO:0000256" key="3">
    <source>
        <dbReference type="ARBA" id="ARBA00007742"/>
    </source>
</evidence>
<evidence type="ECO:0000256" key="2">
    <source>
        <dbReference type="ARBA" id="ARBA00004240"/>
    </source>
</evidence>
<evidence type="ECO:0000259" key="13">
    <source>
        <dbReference type="Pfam" id="PF21696"/>
    </source>
</evidence>
<organism evidence="14 15">
    <name type="scientific">Hydnum rufescens UP504</name>
    <dbReference type="NCBI Taxonomy" id="1448309"/>
    <lineage>
        <taxon>Eukaryota</taxon>
        <taxon>Fungi</taxon>
        <taxon>Dikarya</taxon>
        <taxon>Basidiomycota</taxon>
        <taxon>Agaricomycotina</taxon>
        <taxon>Agaricomycetes</taxon>
        <taxon>Cantharellales</taxon>
        <taxon>Hydnaceae</taxon>
        <taxon>Hydnum</taxon>
    </lineage>
</organism>
<accession>A0A9P6B5Y4</accession>
<comment type="subcellular location">
    <subcellularLocation>
        <location evidence="2">Endoplasmic reticulum</location>
    </subcellularLocation>
    <subcellularLocation>
        <location evidence="1">Membrane</location>
        <topology evidence="1">Multi-pass membrane protein</topology>
    </subcellularLocation>
</comment>
<dbReference type="GO" id="GO:0016627">
    <property type="term" value="F:oxidoreductase activity, acting on the CH-CH group of donors"/>
    <property type="evidence" value="ECO:0007669"/>
    <property type="project" value="InterPro"/>
</dbReference>
<keyword evidence="5 11" id="KW-0812">Transmembrane</keyword>
<keyword evidence="6" id="KW-0256">Endoplasmic reticulum</keyword>
<reference evidence="14" key="1">
    <citation type="journal article" date="2020" name="Nat. Commun.">
        <title>Large-scale genome sequencing of mycorrhizal fungi provides insights into the early evolution of symbiotic traits.</title>
        <authorList>
            <person name="Miyauchi S."/>
            <person name="Kiss E."/>
            <person name="Kuo A."/>
            <person name="Drula E."/>
            <person name="Kohler A."/>
            <person name="Sanchez-Garcia M."/>
            <person name="Morin E."/>
            <person name="Andreopoulos B."/>
            <person name="Barry K.W."/>
            <person name="Bonito G."/>
            <person name="Buee M."/>
            <person name="Carver A."/>
            <person name="Chen C."/>
            <person name="Cichocki N."/>
            <person name="Clum A."/>
            <person name="Culley D."/>
            <person name="Crous P.W."/>
            <person name="Fauchery L."/>
            <person name="Girlanda M."/>
            <person name="Hayes R.D."/>
            <person name="Keri Z."/>
            <person name="LaButti K."/>
            <person name="Lipzen A."/>
            <person name="Lombard V."/>
            <person name="Magnuson J."/>
            <person name="Maillard F."/>
            <person name="Murat C."/>
            <person name="Nolan M."/>
            <person name="Ohm R.A."/>
            <person name="Pangilinan J."/>
            <person name="Pereira M.F."/>
            <person name="Perotto S."/>
            <person name="Peter M."/>
            <person name="Pfister S."/>
            <person name="Riley R."/>
            <person name="Sitrit Y."/>
            <person name="Stielow J.B."/>
            <person name="Szollosi G."/>
            <person name="Zifcakova L."/>
            <person name="Stursova M."/>
            <person name="Spatafora J.W."/>
            <person name="Tedersoo L."/>
            <person name="Vaario L.M."/>
            <person name="Yamada A."/>
            <person name="Yan M."/>
            <person name="Wang P."/>
            <person name="Xu J."/>
            <person name="Bruns T."/>
            <person name="Baldrian P."/>
            <person name="Vilgalys R."/>
            <person name="Dunand C."/>
            <person name="Henrissat B."/>
            <person name="Grigoriev I.V."/>
            <person name="Hibbett D."/>
            <person name="Nagy L.G."/>
            <person name="Martin F.M."/>
        </authorList>
    </citation>
    <scope>NUCLEOTIDE SEQUENCE</scope>
    <source>
        <strain evidence="14">UP504</strain>
    </source>
</reference>
<evidence type="ECO:0000313" key="15">
    <source>
        <dbReference type="Proteomes" id="UP000886523"/>
    </source>
</evidence>
<feature type="domain" description="3-oxo-5-alpha-steroid 4-dehydrogenase C-terminal" evidence="12">
    <location>
        <begin position="166"/>
        <end position="320"/>
    </location>
</feature>
<dbReference type="Gene3D" id="3.10.20.90">
    <property type="entry name" value="Phosphatidylinositol 3-kinase Catalytic Subunit, Chain A, domain 1"/>
    <property type="match status" value="1"/>
</dbReference>
<dbReference type="AlphaFoldDB" id="A0A9P6B5Y4"/>
<protein>
    <recommendedName>
        <fullName evidence="16">Steroid 5-alpha reductase C-terminal domain-containing protein</fullName>
    </recommendedName>
</protein>
<evidence type="ECO:0000256" key="4">
    <source>
        <dbReference type="ARBA" id="ARBA00022516"/>
    </source>
</evidence>
<sequence length="320" mass="35810">MPLSITIKPQGRRVALAKGLPATVSFSDKTISQVTVEEVKGALQAKFPRFYASRQKLSLEDSKKTLSDEKTIAEVLADEGRSSTDVSELTFSVKDLGPQISWKTVFLVEYLGPLIIHPVVYHLSGTIYRQNFEHSQLQTVTYGLVLAHFLKRELETLFVHRFSHATMPFTNIFKNSAHYHLLSGILLAGGVYGPWYSSQALAGSRRADPKWIAGFSALWLVAELLNLQAHVTLRNLRPPGTKTRGIPRGGLFEYVSCPNYLSETLAWAAITGLTLSPFALLFLVVSTVQMGVWALKKHHAYKKEFGTKYPRRKAMIPFIF</sequence>
<dbReference type="PROSITE" id="PS50244">
    <property type="entry name" value="S5A_REDUCTASE"/>
    <property type="match status" value="1"/>
</dbReference>
<evidence type="ECO:0000256" key="1">
    <source>
        <dbReference type="ARBA" id="ARBA00004141"/>
    </source>
</evidence>
<evidence type="ECO:0000256" key="6">
    <source>
        <dbReference type="ARBA" id="ARBA00022824"/>
    </source>
</evidence>
<dbReference type="GO" id="GO:0042761">
    <property type="term" value="P:very long-chain fatty acid biosynthetic process"/>
    <property type="evidence" value="ECO:0007669"/>
    <property type="project" value="TreeGrafter"/>
</dbReference>
<comment type="caution">
    <text evidence="14">The sequence shown here is derived from an EMBL/GenBank/DDBJ whole genome shotgun (WGS) entry which is preliminary data.</text>
</comment>
<keyword evidence="7 11" id="KW-1133">Transmembrane helix</keyword>
<feature type="transmembrane region" description="Helical" evidence="11">
    <location>
        <begin position="265"/>
        <end position="295"/>
    </location>
</feature>
<evidence type="ECO:0000256" key="5">
    <source>
        <dbReference type="ARBA" id="ARBA00022692"/>
    </source>
</evidence>
<dbReference type="PANTHER" id="PTHR10556">
    <property type="entry name" value="3-OXO-5-ALPHA-STEROID 4-DEHYDROGENASE"/>
    <property type="match status" value="1"/>
</dbReference>
<proteinExistence type="inferred from homology"/>